<evidence type="ECO:0000313" key="3">
    <source>
        <dbReference type="EMBL" id="CAF4568352.1"/>
    </source>
</evidence>
<evidence type="ECO:0000259" key="1">
    <source>
        <dbReference type="Pfam" id="PF00013"/>
    </source>
</evidence>
<name>A0A816EIG7_9BILA</name>
<proteinExistence type="predicted"/>
<dbReference type="CDD" id="cd00105">
    <property type="entry name" value="KH-I"/>
    <property type="match status" value="1"/>
</dbReference>
<dbReference type="Proteomes" id="UP000663829">
    <property type="component" value="Unassembled WGS sequence"/>
</dbReference>
<evidence type="ECO:0000313" key="4">
    <source>
        <dbReference type="Proteomes" id="UP000663829"/>
    </source>
</evidence>
<feature type="non-terminal residue" evidence="2">
    <location>
        <position position="1"/>
    </location>
</feature>
<dbReference type="InterPro" id="IPR036612">
    <property type="entry name" value="KH_dom_type_1_sf"/>
</dbReference>
<dbReference type="AlphaFoldDB" id="A0A816EIG7"/>
<dbReference type="SUPFAM" id="SSF54791">
    <property type="entry name" value="Eukaryotic type KH-domain (KH-domain type I)"/>
    <property type="match status" value="1"/>
</dbReference>
<dbReference type="InterPro" id="IPR004088">
    <property type="entry name" value="KH_dom_type_1"/>
</dbReference>
<feature type="non-terminal residue" evidence="2">
    <location>
        <position position="69"/>
    </location>
</feature>
<dbReference type="Pfam" id="PF00013">
    <property type="entry name" value="KH_1"/>
    <property type="match status" value="1"/>
</dbReference>
<accession>A0A816EIG7</accession>
<dbReference type="EMBL" id="CAJNOQ010049802">
    <property type="protein sequence ID" value="CAF1647133.1"/>
    <property type="molecule type" value="Genomic_DNA"/>
</dbReference>
<dbReference type="GO" id="GO:0003723">
    <property type="term" value="F:RNA binding"/>
    <property type="evidence" value="ECO:0007669"/>
    <property type="project" value="InterPro"/>
</dbReference>
<feature type="domain" description="K Homology" evidence="1">
    <location>
        <begin position="5"/>
        <end position="47"/>
    </location>
</feature>
<dbReference type="EMBL" id="CAJOBC010119689">
    <property type="protein sequence ID" value="CAF4568352.1"/>
    <property type="molecule type" value="Genomic_DNA"/>
</dbReference>
<dbReference type="Proteomes" id="UP000681722">
    <property type="component" value="Unassembled WGS sequence"/>
</dbReference>
<keyword evidence="4" id="KW-1185">Reference proteome</keyword>
<gene>
    <name evidence="2" type="ORF">GPM918_LOCUS45294</name>
    <name evidence="3" type="ORF">SRO942_LOCUS47663</name>
</gene>
<reference evidence="2" key="1">
    <citation type="submission" date="2021-02" db="EMBL/GenBank/DDBJ databases">
        <authorList>
            <person name="Nowell W R."/>
        </authorList>
    </citation>
    <scope>NUCLEOTIDE SEQUENCE</scope>
</reference>
<dbReference type="Gene3D" id="3.30.1370.10">
    <property type="entry name" value="K Homology domain, type 1"/>
    <property type="match status" value="1"/>
</dbReference>
<protein>
    <recommendedName>
        <fullName evidence="1">K Homology domain-containing protein</fullName>
    </recommendedName>
</protein>
<evidence type="ECO:0000313" key="2">
    <source>
        <dbReference type="EMBL" id="CAF1647133.1"/>
    </source>
</evidence>
<sequence length="69" mass="7718">VRAMRIQSICQQSGAKVYVGGEFSASERPVFVKGNSKQVAHAVELIDKLIKRQYKRLPVQAHRCYGKGT</sequence>
<comment type="caution">
    <text evidence="2">The sequence shown here is derived from an EMBL/GenBank/DDBJ whole genome shotgun (WGS) entry which is preliminary data.</text>
</comment>
<organism evidence="2 4">
    <name type="scientific">Didymodactylos carnosus</name>
    <dbReference type="NCBI Taxonomy" id="1234261"/>
    <lineage>
        <taxon>Eukaryota</taxon>
        <taxon>Metazoa</taxon>
        <taxon>Spiralia</taxon>
        <taxon>Gnathifera</taxon>
        <taxon>Rotifera</taxon>
        <taxon>Eurotatoria</taxon>
        <taxon>Bdelloidea</taxon>
        <taxon>Philodinida</taxon>
        <taxon>Philodinidae</taxon>
        <taxon>Didymodactylos</taxon>
    </lineage>
</organism>